<name>A0ABR7Z946_9PSED</name>
<dbReference type="PANTHER" id="PTHR46796:SF12">
    <property type="entry name" value="HTH-TYPE DNA-BINDING TRANSCRIPTIONAL ACTIVATOR EUTR"/>
    <property type="match status" value="1"/>
</dbReference>
<sequence length="291" mass="32965">MRSQSITTADLDEHIRCTPGWAQHYRQMSPGVFQGHLRMLEMAGQVQVFEERLNTRVEQHFVAPQGALVFSFDTAQNALYLLDERCENCWVTPPAYRELAVVFHGPFLACHGVDPASVGRWRLAPLVSVQARVFSGWLGKTLRSDGSPLNEATLARQLWEDCLFVLECSQPPGMPRSALQPRQHDRQLFNRVMDAVASDPRGEFTAPRLAQLAGVSLGRLQQGFRAFTGLSPTQWLRLRRLNMVRRDLLQAPRASTTVAEVAMRWAFWDLGRFAGSYRVLFGEWPSQTLAR</sequence>
<gene>
    <name evidence="6" type="ORF">HAQ05_24870</name>
</gene>
<organism evidence="6 7">
    <name type="scientific">Pseudomonas typographi</name>
    <dbReference type="NCBI Taxonomy" id="2715964"/>
    <lineage>
        <taxon>Bacteria</taxon>
        <taxon>Pseudomonadati</taxon>
        <taxon>Pseudomonadota</taxon>
        <taxon>Gammaproteobacteria</taxon>
        <taxon>Pseudomonadales</taxon>
        <taxon>Pseudomonadaceae</taxon>
        <taxon>Pseudomonas</taxon>
    </lineage>
</organism>
<dbReference type="InterPro" id="IPR050204">
    <property type="entry name" value="AraC_XylS_family_regulators"/>
</dbReference>
<comment type="caution">
    <text evidence="6">The sequence shown here is derived from an EMBL/GenBank/DDBJ whole genome shotgun (WGS) entry which is preliminary data.</text>
</comment>
<evidence type="ECO:0000256" key="1">
    <source>
        <dbReference type="ARBA" id="ARBA00023015"/>
    </source>
</evidence>
<dbReference type="SUPFAM" id="SSF46689">
    <property type="entry name" value="Homeodomain-like"/>
    <property type="match status" value="1"/>
</dbReference>
<evidence type="ECO:0000256" key="2">
    <source>
        <dbReference type="ARBA" id="ARBA00023125"/>
    </source>
</evidence>
<dbReference type="InterPro" id="IPR018060">
    <property type="entry name" value="HTH_AraC"/>
</dbReference>
<evidence type="ECO:0000256" key="3">
    <source>
        <dbReference type="ARBA" id="ARBA00023163"/>
    </source>
</evidence>
<dbReference type="Gene3D" id="1.10.10.60">
    <property type="entry name" value="Homeodomain-like"/>
    <property type="match status" value="1"/>
</dbReference>
<proteinExistence type="predicted"/>
<protein>
    <submittedName>
        <fullName evidence="6">Helix-turn-helix domain-containing protein</fullName>
    </submittedName>
</protein>
<reference evidence="6 7" key="1">
    <citation type="journal article" date="2020" name="Insects">
        <title>Bacteria Belonging to Pseudomonas typographi sp. nov. from the Bark Beetle Ips typographus Have Genomic Potential to Aid in the Host Ecology.</title>
        <authorList>
            <person name="Peral-Aranega E."/>
            <person name="Saati-Santamaria Z."/>
            <person name="Kolarik M."/>
            <person name="Rivas R."/>
            <person name="Garcia-Fraile P."/>
        </authorList>
    </citation>
    <scope>NUCLEOTIDE SEQUENCE [LARGE SCALE GENOMIC DNA]</scope>
    <source>
        <strain evidence="6 7">CA3A</strain>
    </source>
</reference>
<keyword evidence="1" id="KW-0805">Transcription regulation</keyword>
<evidence type="ECO:0000256" key="4">
    <source>
        <dbReference type="ARBA" id="ARBA00037345"/>
    </source>
</evidence>
<dbReference type="RefSeq" id="WP_190426014.1">
    <property type="nucleotide sequence ID" value="NZ_JAAOCA010000045.1"/>
</dbReference>
<dbReference type="PROSITE" id="PS01124">
    <property type="entry name" value="HTH_ARAC_FAMILY_2"/>
    <property type="match status" value="1"/>
</dbReference>
<evidence type="ECO:0000313" key="6">
    <source>
        <dbReference type="EMBL" id="MBD1601912.1"/>
    </source>
</evidence>
<evidence type="ECO:0000259" key="5">
    <source>
        <dbReference type="PROSITE" id="PS01124"/>
    </source>
</evidence>
<keyword evidence="3" id="KW-0804">Transcription</keyword>
<keyword evidence="7" id="KW-1185">Reference proteome</keyword>
<dbReference type="Proteomes" id="UP000805841">
    <property type="component" value="Unassembled WGS sequence"/>
</dbReference>
<accession>A0ABR7Z946</accession>
<dbReference type="InterPro" id="IPR009057">
    <property type="entry name" value="Homeodomain-like_sf"/>
</dbReference>
<keyword evidence="2" id="KW-0238">DNA-binding</keyword>
<dbReference type="PANTHER" id="PTHR46796">
    <property type="entry name" value="HTH-TYPE TRANSCRIPTIONAL ACTIVATOR RHAS-RELATED"/>
    <property type="match status" value="1"/>
</dbReference>
<dbReference type="Pfam" id="PF12833">
    <property type="entry name" value="HTH_18"/>
    <property type="match status" value="1"/>
</dbReference>
<evidence type="ECO:0000313" key="7">
    <source>
        <dbReference type="Proteomes" id="UP000805841"/>
    </source>
</evidence>
<dbReference type="EMBL" id="JAAOCA010000045">
    <property type="protein sequence ID" value="MBD1601912.1"/>
    <property type="molecule type" value="Genomic_DNA"/>
</dbReference>
<feature type="domain" description="HTH araC/xylS-type" evidence="5">
    <location>
        <begin position="190"/>
        <end position="291"/>
    </location>
</feature>
<dbReference type="SMART" id="SM00342">
    <property type="entry name" value="HTH_ARAC"/>
    <property type="match status" value="1"/>
</dbReference>
<comment type="function">
    <text evidence="4">Regulatory protein of the TOL plasmid xyl operons. XylS activates the xylXYZLTEGFJQKIH operon required for the degradation of toluene, m-xylene and p-xylene.</text>
</comment>